<organism evidence="8 9">
    <name type="scientific">Helobdella robusta</name>
    <name type="common">Californian leech</name>
    <dbReference type="NCBI Taxonomy" id="6412"/>
    <lineage>
        <taxon>Eukaryota</taxon>
        <taxon>Metazoa</taxon>
        <taxon>Spiralia</taxon>
        <taxon>Lophotrochozoa</taxon>
        <taxon>Annelida</taxon>
        <taxon>Clitellata</taxon>
        <taxon>Hirudinea</taxon>
        <taxon>Rhynchobdellida</taxon>
        <taxon>Glossiphoniidae</taxon>
        <taxon>Helobdella</taxon>
    </lineage>
</organism>
<dbReference type="HOGENOM" id="CLU_661029_0_0_1"/>
<evidence type="ECO:0000259" key="6">
    <source>
        <dbReference type="Pfam" id="PF13870"/>
    </source>
</evidence>
<dbReference type="KEGG" id="hro:HELRODRAFT_164675"/>
<accession>T1EVP8</accession>
<feature type="compositionally biased region" description="Low complexity" evidence="5">
    <location>
        <begin position="136"/>
        <end position="149"/>
    </location>
</feature>
<evidence type="ECO:0000313" key="7">
    <source>
        <dbReference type="EMBL" id="ESN92601.1"/>
    </source>
</evidence>
<dbReference type="InterPro" id="IPR051885">
    <property type="entry name" value="CC_CF"/>
</dbReference>
<keyword evidence="3" id="KW-0966">Cell projection</keyword>
<evidence type="ECO:0000256" key="5">
    <source>
        <dbReference type="SAM" id="MobiDB-lite"/>
    </source>
</evidence>
<protein>
    <recommendedName>
        <fullName evidence="6">CCDC113/CCDC96 coiled-coil domain-containing protein</fullName>
    </recommendedName>
</protein>
<evidence type="ECO:0000256" key="2">
    <source>
        <dbReference type="ARBA" id="ARBA00023054"/>
    </source>
</evidence>
<dbReference type="Proteomes" id="UP000015101">
    <property type="component" value="Unassembled WGS sequence"/>
</dbReference>
<dbReference type="CTD" id="20200648"/>
<evidence type="ECO:0000256" key="4">
    <source>
        <dbReference type="SAM" id="Coils"/>
    </source>
</evidence>
<dbReference type="PANTHER" id="PTHR15654">
    <property type="entry name" value="COILED-COIL DOMAIN-CONTAINING PROTEIN 113-RELATED"/>
    <property type="match status" value="1"/>
</dbReference>
<dbReference type="PANTHER" id="PTHR15654:SF1">
    <property type="entry name" value="COILED-COIL DOMAIN-CONTAINING PROTEIN 96"/>
    <property type="match status" value="1"/>
</dbReference>
<evidence type="ECO:0000256" key="1">
    <source>
        <dbReference type="ARBA" id="ARBA00004138"/>
    </source>
</evidence>
<sequence>MASDSYEQSFALDSRNDEDDKDENGDMIVRNDSRISDQGFNSKREMVAADDDDDENHDDKNHKSVITLGVESKDDDNDDDYEASYKVYLASKDQLVQHYHKATAEFHEKQELNLLLQRKLADHYKRKKGSFDDDTQQQQQQQQQQTTNNIDDDVNQMDIDKQYLHKLDEYKKRMDEYAGAMERHKNELNDYSDTCRKVTLRDFEELLKFAEFKKQTCSQFLQHKKDLIKEIERKLAIENDKDREIKQLRLEHYKLLYKVLKRSKLVKDSERLSGGLRILDFEQLKIENQTYKEKIEERNEDLQKLSDKRTKSIVILTHCNEKSFHVENSLKTKTNDLHSIEKNISLIRDELTHLKIARDNLRKENSGLKSGLVLLENKRLIRDFQGCAEKNGSLNADLLALKNQYNDLLARMKTVC</sequence>
<dbReference type="GeneID" id="20200648"/>
<dbReference type="STRING" id="6412.T1EVP8"/>
<dbReference type="GO" id="GO:0060271">
    <property type="term" value="P:cilium assembly"/>
    <property type="evidence" value="ECO:0000318"/>
    <property type="project" value="GO_Central"/>
</dbReference>
<reference evidence="9" key="1">
    <citation type="submission" date="2012-12" db="EMBL/GenBank/DDBJ databases">
        <authorList>
            <person name="Hellsten U."/>
            <person name="Grimwood J."/>
            <person name="Chapman J.A."/>
            <person name="Shapiro H."/>
            <person name="Aerts A."/>
            <person name="Otillar R.P."/>
            <person name="Terry A.Y."/>
            <person name="Boore J.L."/>
            <person name="Simakov O."/>
            <person name="Marletaz F."/>
            <person name="Cho S.-J."/>
            <person name="Edsinger-Gonzales E."/>
            <person name="Havlak P."/>
            <person name="Kuo D.-H."/>
            <person name="Larsson T."/>
            <person name="Lv J."/>
            <person name="Arendt D."/>
            <person name="Savage R."/>
            <person name="Osoegawa K."/>
            <person name="de Jong P."/>
            <person name="Lindberg D.R."/>
            <person name="Seaver E.C."/>
            <person name="Weisblat D.A."/>
            <person name="Putnam N.H."/>
            <person name="Grigoriev I.V."/>
            <person name="Rokhsar D.S."/>
        </authorList>
    </citation>
    <scope>NUCLEOTIDE SEQUENCE</scope>
</reference>
<keyword evidence="2 4" id="KW-0175">Coiled coil</keyword>
<proteinExistence type="predicted"/>
<gene>
    <name evidence="8" type="primary">20200648</name>
    <name evidence="7" type="ORF">HELRODRAFT_164675</name>
</gene>
<keyword evidence="9" id="KW-1185">Reference proteome</keyword>
<dbReference type="InParanoid" id="T1EVP8"/>
<dbReference type="AlphaFoldDB" id="T1EVP8"/>
<comment type="subcellular location">
    <subcellularLocation>
        <location evidence="1">Cell projection</location>
        <location evidence="1">Cilium</location>
    </subcellularLocation>
</comment>
<dbReference type="RefSeq" id="XP_009028925.1">
    <property type="nucleotide sequence ID" value="XM_009030677.1"/>
</dbReference>
<reference evidence="7 9" key="2">
    <citation type="journal article" date="2013" name="Nature">
        <title>Insights into bilaterian evolution from three spiralian genomes.</title>
        <authorList>
            <person name="Simakov O."/>
            <person name="Marletaz F."/>
            <person name="Cho S.J."/>
            <person name="Edsinger-Gonzales E."/>
            <person name="Havlak P."/>
            <person name="Hellsten U."/>
            <person name="Kuo D.H."/>
            <person name="Larsson T."/>
            <person name="Lv J."/>
            <person name="Arendt D."/>
            <person name="Savage R."/>
            <person name="Osoegawa K."/>
            <person name="de Jong P."/>
            <person name="Grimwood J."/>
            <person name="Chapman J.A."/>
            <person name="Shapiro H."/>
            <person name="Aerts A."/>
            <person name="Otillar R.P."/>
            <person name="Terry A.Y."/>
            <person name="Boore J.L."/>
            <person name="Grigoriev I.V."/>
            <person name="Lindberg D.R."/>
            <person name="Seaver E.C."/>
            <person name="Weisblat D.A."/>
            <person name="Putnam N.H."/>
            <person name="Rokhsar D.S."/>
        </authorList>
    </citation>
    <scope>NUCLEOTIDE SEQUENCE</scope>
</reference>
<dbReference type="OMA" id="MDYEALH"/>
<dbReference type="InterPro" id="IPR025254">
    <property type="entry name" value="CCDC113/CCDC96_CC"/>
</dbReference>
<evidence type="ECO:0000313" key="9">
    <source>
        <dbReference type="Proteomes" id="UP000015101"/>
    </source>
</evidence>
<reference evidence="8" key="3">
    <citation type="submission" date="2015-06" db="UniProtKB">
        <authorList>
            <consortium name="EnsemblMetazoa"/>
        </authorList>
    </citation>
    <scope>IDENTIFICATION</scope>
</reference>
<name>T1EVP8_HELRO</name>
<evidence type="ECO:0000256" key="3">
    <source>
        <dbReference type="ARBA" id="ARBA00023273"/>
    </source>
</evidence>
<dbReference type="Pfam" id="PF13870">
    <property type="entry name" value="CCDC113_CCDC96_CC"/>
    <property type="match status" value="1"/>
</dbReference>
<feature type="region of interest" description="Disordered" evidence="5">
    <location>
        <begin position="1"/>
        <end position="78"/>
    </location>
</feature>
<dbReference type="EnsemblMetazoa" id="HelroT164675">
    <property type="protein sequence ID" value="HelroP164675"/>
    <property type="gene ID" value="HelroG164675"/>
</dbReference>
<feature type="region of interest" description="Disordered" evidence="5">
    <location>
        <begin position="126"/>
        <end position="155"/>
    </location>
</feature>
<dbReference type="EMBL" id="KB097639">
    <property type="protein sequence ID" value="ESN92601.1"/>
    <property type="molecule type" value="Genomic_DNA"/>
</dbReference>
<feature type="domain" description="CCDC113/CCDC96 coiled-coil" evidence="6">
    <location>
        <begin position="239"/>
        <end position="413"/>
    </location>
</feature>
<evidence type="ECO:0000313" key="8">
    <source>
        <dbReference type="EnsemblMetazoa" id="HelroP164675"/>
    </source>
</evidence>
<feature type="coiled-coil region" evidence="4">
    <location>
        <begin position="167"/>
        <end position="241"/>
    </location>
</feature>
<dbReference type="EMBL" id="AMQM01001752">
    <property type="status" value="NOT_ANNOTATED_CDS"/>
    <property type="molecule type" value="Genomic_DNA"/>
</dbReference>
<dbReference type="OrthoDB" id="10254794at2759"/>
<feature type="coiled-coil region" evidence="4">
    <location>
        <begin position="281"/>
        <end position="308"/>
    </location>
</feature>
<dbReference type="GO" id="GO:0005930">
    <property type="term" value="C:axoneme"/>
    <property type="evidence" value="ECO:0000318"/>
    <property type="project" value="GO_Central"/>
</dbReference>
<feature type="coiled-coil region" evidence="4">
    <location>
        <begin position="344"/>
        <end position="378"/>
    </location>
</feature>
<dbReference type="eggNOG" id="ENOG502QS75">
    <property type="taxonomic scope" value="Eukaryota"/>
</dbReference>
<feature type="compositionally biased region" description="Acidic residues" evidence="5">
    <location>
        <begin position="16"/>
        <end position="25"/>
    </location>
</feature>
<dbReference type="GO" id="GO:0036064">
    <property type="term" value="C:ciliary basal body"/>
    <property type="evidence" value="ECO:0000318"/>
    <property type="project" value="GO_Central"/>
</dbReference>